<keyword evidence="4" id="KW-0238">DNA-binding</keyword>
<proteinExistence type="predicted"/>
<dbReference type="InterPro" id="IPR001789">
    <property type="entry name" value="Sig_transdc_resp-reg_receiver"/>
</dbReference>
<sequence length="253" mass="28564">MLRVLAADDEAPALEELTYLLRRHPRIEHVKPARDAAEALREIGRMMKSGERLDAVFLDICMPALDGLDFARLAAGFADPPAIVFVTAHDEFAVTAFEFGAVDYILKPIDPDRLGEAVRRVDEAVHREIAPYEPETDEVIPVELGGRTRLISRADVTHAETQGDYIRLHTADGSYLLRMPLAALAERWRTAGFIRIHRKTLVAAGHITELRFDEGRALVQVGDLLLPVSRRHTREVRDLLIRRFRQRPPSPDE</sequence>
<evidence type="ECO:0000313" key="5">
    <source>
        <dbReference type="Proteomes" id="UP001501442"/>
    </source>
</evidence>
<evidence type="ECO:0000259" key="2">
    <source>
        <dbReference type="PROSITE" id="PS50110"/>
    </source>
</evidence>
<dbReference type="InterPro" id="IPR011006">
    <property type="entry name" value="CheY-like_superfamily"/>
</dbReference>
<dbReference type="PANTHER" id="PTHR37299:SF1">
    <property type="entry name" value="STAGE 0 SPORULATION PROTEIN A HOMOLOG"/>
    <property type="match status" value="1"/>
</dbReference>
<evidence type="ECO:0000259" key="3">
    <source>
        <dbReference type="PROSITE" id="PS50930"/>
    </source>
</evidence>
<feature type="domain" description="Response regulatory" evidence="2">
    <location>
        <begin position="3"/>
        <end position="122"/>
    </location>
</feature>
<organism evidence="4 5">
    <name type="scientific">Actinoallomurus vinaceus</name>
    <dbReference type="NCBI Taxonomy" id="1080074"/>
    <lineage>
        <taxon>Bacteria</taxon>
        <taxon>Bacillati</taxon>
        <taxon>Actinomycetota</taxon>
        <taxon>Actinomycetes</taxon>
        <taxon>Streptosporangiales</taxon>
        <taxon>Thermomonosporaceae</taxon>
        <taxon>Actinoallomurus</taxon>
    </lineage>
</organism>
<feature type="domain" description="HTH LytTR-type" evidence="3">
    <location>
        <begin position="140"/>
        <end position="242"/>
    </location>
</feature>
<reference evidence="5" key="1">
    <citation type="journal article" date="2019" name="Int. J. Syst. Evol. Microbiol.">
        <title>The Global Catalogue of Microorganisms (GCM) 10K type strain sequencing project: providing services to taxonomists for standard genome sequencing and annotation.</title>
        <authorList>
            <consortium name="The Broad Institute Genomics Platform"/>
            <consortium name="The Broad Institute Genome Sequencing Center for Infectious Disease"/>
            <person name="Wu L."/>
            <person name="Ma J."/>
        </authorList>
    </citation>
    <scope>NUCLEOTIDE SEQUENCE [LARGE SCALE GENOMIC DNA]</scope>
    <source>
        <strain evidence="5">JCM 17939</strain>
    </source>
</reference>
<dbReference type="Proteomes" id="UP001501442">
    <property type="component" value="Unassembled WGS sequence"/>
</dbReference>
<dbReference type="PANTHER" id="PTHR37299">
    <property type="entry name" value="TRANSCRIPTIONAL REGULATOR-RELATED"/>
    <property type="match status" value="1"/>
</dbReference>
<keyword evidence="1" id="KW-0597">Phosphoprotein</keyword>
<evidence type="ECO:0000256" key="1">
    <source>
        <dbReference type="PROSITE-ProRule" id="PRU00169"/>
    </source>
</evidence>
<gene>
    <name evidence="4" type="ORF">GCM10023196_029770</name>
</gene>
<dbReference type="InterPro" id="IPR046947">
    <property type="entry name" value="LytR-like"/>
</dbReference>
<dbReference type="SUPFAM" id="SSF52172">
    <property type="entry name" value="CheY-like"/>
    <property type="match status" value="1"/>
</dbReference>
<evidence type="ECO:0000313" key="4">
    <source>
        <dbReference type="EMBL" id="GAA4625477.1"/>
    </source>
</evidence>
<dbReference type="PROSITE" id="PS50930">
    <property type="entry name" value="HTH_LYTTR"/>
    <property type="match status" value="1"/>
</dbReference>
<protein>
    <submittedName>
        <fullName evidence="4">LytTR family DNA-binding domain-containing protein</fullName>
    </submittedName>
</protein>
<dbReference type="Gene3D" id="2.40.50.1020">
    <property type="entry name" value="LytTr DNA-binding domain"/>
    <property type="match status" value="1"/>
</dbReference>
<dbReference type="PROSITE" id="PS50110">
    <property type="entry name" value="RESPONSE_REGULATORY"/>
    <property type="match status" value="1"/>
</dbReference>
<name>A0ABP8UA06_9ACTN</name>
<dbReference type="RefSeq" id="WP_345431338.1">
    <property type="nucleotide sequence ID" value="NZ_BAABHK010000003.1"/>
</dbReference>
<dbReference type="SMART" id="SM00448">
    <property type="entry name" value="REC"/>
    <property type="match status" value="1"/>
</dbReference>
<keyword evidence="5" id="KW-1185">Reference proteome</keyword>
<dbReference type="SMART" id="SM00850">
    <property type="entry name" value="LytTR"/>
    <property type="match status" value="1"/>
</dbReference>
<dbReference type="Pfam" id="PF04397">
    <property type="entry name" value="LytTR"/>
    <property type="match status" value="1"/>
</dbReference>
<dbReference type="InterPro" id="IPR007492">
    <property type="entry name" value="LytTR_DNA-bd_dom"/>
</dbReference>
<feature type="modified residue" description="4-aspartylphosphate" evidence="1">
    <location>
        <position position="59"/>
    </location>
</feature>
<dbReference type="Gene3D" id="3.40.50.2300">
    <property type="match status" value="1"/>
</dbReference>
<dbReference type="GO" id="GO:0003677">
    <property type="term" value="F:DNA binding"/>
    <property type="evidence" value="ECO:0007669"/>
    <property type="project" value="UniProtKB-KW"/>
</dbReference>
<dbReference type="EMBL" id="BAABHK010000003">
    <property type="protein sequence ID" value="GAA4625477.1"/>
    <property type="molecule type" value="Genomic_DNA"/>
</dbReference>
<accession>A0ABP8UA06</accession>
<comment type="caution">
    <text evidence="4">The sequence shown here is derived from an EMBL/GenBank/DDBJ whole genome shotgun (WGS) entry which is preliminary data.</text>
</comment>
<dbReference type="Pfam" id="PF00072">
    <property type="entry name" value="Response_reg"/>
    <property type="match status" value="1"/>
</dbReference>